<comment type="caution">
    <text evidence="2">The sequence shown here is derived from an EMBL/GenBank/DDBJ whole genome shotgun (WGS) entry which is preliminary data.</text>
</comment>
<evidence type="ECO:0000313" key="3">
    <source>
        <dbReference type="Proteomes" id="UP000299102"/>
    </source>
</evidence>
<gene>
    <name evidence="2" type="ORF">EVAR_39995_1</name>
</gene>
<evidence type="ECO:0000313" key="2">
    <source>
        <dbReference type="EMBL" id="GBP89207.1"/>
    </source>
</evidence>
<sequence>MSAQLLGFVFCRWVWVQGGGGVGLRRVRSGVLSALCRRLSRISARDGDRGLQHTERQKNNHIACSLRSPRRDLMKRDYDEILRNVNHSDIGQETDGSLAAIRGAPARPLDKSFKLLKAISLNFSIEPLTSAFPIIRAAGGGRHDETSIRYVAASSSL</sequence>
<dbReference type="EMBL" id="BGZK01001983">
    <property type="protein sequence ID" value="GBP89207.1"/>
    <property type="molecule type" value="Genomic_DNA"/>
</dbReference>
<dbReference type="AlphaFoldDB" id="A0A4C1ZRA7"/>
<protein>
    <submittedName>
        <fullName evidence="2">Uncharacterized protein</fullName>
    </submittedName>
</protein>
<evidence type="ECO:0000256" key="1">
    <source>
        <dbReference type="SAM" id="SignalP"/>
    </source>
</evidence>
<accession>A0A4C1ZRA7</accession>
<feature type="chain" id="PRO_5020037894" evidence="1">
    <location>
        <begin position="19"/>
        <end position="157"/>
    </location>
</feature>
<keyword evidence="3" id="KW-1185">Reference proteome</keyword>
<proteinExistence type="predicted"/>
<organism evidence="2 3">
    <name type="scientific">Eumeta variegata</name>
    <name type="common">Bagworm moth</name>
    <name type="synonym">Eumeta japonica</name>
    <dbReference type="NCBI Taxonomy" id="151549"/>
    <lineage>
        <taxon>Eukaryota</taxon>
        <taxon>Metazoa</taxon>
        <taxon>Ecdysozoa</taxon>
        <taxon>Arthropoda</taxon>
        <taxon>Hexapoda</taxon>
        <taxon>Insecta</taxon>
        <taxon>Pterygota</taxon>
        <taxon>Neoptera</taxon>
        <taxon>Endopterygota</taxon>
        <taxon>Lepidoptera</taxon>
        <taxon>Glossata</taxon>
        <taxon>Ditrysia</taxon>
        <taxon>Tineoidea</taxon>
        <taxon>Psychidae</taxon>
        <taxon>Oiketicinae</taxon>
        <taxon>Eumeta</taxon>
    </lineage>
</organism>
<reference evidence="2 3" key="1">
    <citation type="journal article" date="2019" name="Commun. Biol.">
        <title>The bagworm genome reveals a unique fibroin gene that provides high tensile strength.</title>
        <authorList>
            <person name="Kono N."/>
            <person name="Nakamura H."/>
            <person name="Ohtoshi R."/>
            <person name="Tomita M."/>
            <person name="Numata K."/>
            <person name="Arakawa K."/>
        </authorList>
    </citation>
    <scope>NUCLEOTIDE SEQUENCE [LARGE SCALE GENOMIC DNA]</scope>
</reference>
<feature type="signal peptide" evidence="1">
    <location>
        <begin position="1"/>
        <end position="18"/>
    </location>
</feature>
<name>A0A4C1ZRA7_EUMVA</name>
<keyword evidence="1" id="KW-0732">Signal</keyword>
<dbReference type="Proteomes" id="UP000299102">
    <property type="component" value="Unassembled WGS sequence"/>
</dbReference>